<accession>A0A1M6Q899</accession>
<dbReference type="RefSeq" id="WP_073138696.1">
    <property type="nucleotide sequence ID" value="NZ_FQZF01000034.1"/>
</dbReference>
<organism evidence="2 3">
    <name type="scientific">Muricoccus roseus</name>
    <dbReference type="NCBI Taxonomy" id="198092"/>
    <lineage>
        <taxon>Bacteria</taxon>
        <taxon>Pseudomonadati</taxon>
        <taxon>Pseudomonadota</taxon>
        <taxon>Alphaproteobacteria</taxon>
        <taxon>Acetobacterales</taxon>
        <taxon>Roseomonadaceae</taxon>
        <taxon>Muricoccus</taxon>
    </lineage>
</organism>
<name>A0A1M6Q899_9PROT</name>
<dbReference type="AlphaFoldDB" id="A0A1M6Q899"/>
<sequence length="88" mass="9469">MIKASLLIMTVLTVLIAMLLSWRESRMAAARPATPAPQGRAGGRTPRRPGLIARGKASIDRWITAAAIAAILTIAVLGGLHWLRVFQQ</sequence>
<protein>
    <submittedName>
        <fullName evidence="2">Uncharacterized protein</fullName>
    </submittedName>
</protein>
<evidence type="ECO:0000313" key="2">
    <source>
        <dbReference type="EMBL" id="SHK16376.1"/>
    </source>
</evidence>
<dbReference type="STRING" id="198092.SAMN02745194_04325"/>
<keyword evidence="1" id="KW-1133">Transmembrane helix</keyword>
<proteinExistence type="predicted"/>
<dbReference type="EMBL" id="FQZF01000034">
    <property type="protein sequence ID" value="SHK16376.1"/>
    <property type="molecule type" value="Genomic_DNA"/>
</dbReference>
<reference evidence="2 3" key="1">
    <citation type="submission" date="2016-11" db="EMBL/GenBank/DDBJ databases">
        <authorList>
            <person name="Jaros S."/>
            <person name="Januszkiewicz K."/>
            <person name="Wedrychowicz H."/>
        </authorList>
    </citation>
    <scope>NUCLEOTIDE SEQUENCE [LARGE SCALE GENOMIC DNA]</scope>
    <source>
        <strain evidence="2 3">DSM 14916</strain>
    </source>
</reference>
<gene>
    <name evidence="2" type="ORF">SAMN02745194_04325</name>
</gene>
<keyword evidence="1" id="KW-0472">Membrane</keyword>
<keyword evidence="3" id="KW-1185">Reference proteome</keyword>
<evidence type="ECO:0000256" key="1">
    <source>
        <dbReference type="SAM" id="Phobius"/>
    </source>
</evidence>
<feature type="transmembrane region" description="Helical" evidence="1">
    <location>
        <begin position="62"/>
        <end position="83"/>
    </location>
</feature>
<dbReference type="Proteomes" id="UP000184387">
    <property type="component" value="Unassembled WGS sequence"/>
</dbReference>
<feature type="transmembrane region" description="Helical" evidence="1">
    <location>
        <begin position="6"/>
        <end position="22"/>
    </location>
</feature>
<keyword evidence="1" id="KW-0812">Transmembrane</keyword>
<evidence type="ECO:0000313" key="3">
    <source>
        <dbReference type="Proteomes" id="UP000184387"/>
    </source>
</evidence>